<dbReference type="KEGG" id="foc:113202410"/>
<protein>
    <submittedName>
        <fullName evidence="5">Beta-1,3-glucan-binding protein-like</fullName>
    </submittedName>
</protein>
<evidence type="ECO:0000256" key="1">
    <source>
        <dbReference type="SAM" id="MobiDB-lite"/>
    </source>
</evidence>
<dbReference type="InterPro" id="IPR000757">
    <property type="entry name" value="Beta-glucanase-like"/>
</dbReference>
<dbReference type="SUPFAM" id="SSF49899">
    <property type="entry name" value="Concanavalin A-like lectins/glucanases"/>
    <property type="match status" value="1"/>
</dbReference>
<proteinExistence type="predicted"/>
<gene>
    <name evidence="5" type="primary">LOC113202410</name>
</gene>
<dbReference type="InterPro" id="IPR050546">
    <property type="entry name" value="Glycosyl_Hydrlase_16"/>
</dbReference>
<keyword evidence="4" id="KW-1185">Reference proteome</keyword>
<evidence type="ECO:0000313" key="4">
    <source>
        <dbReference type="Proteomes" id="UP000504606"/>
    </source>
</evidence>
<evidence type="ECO:0000313" key="5">
    <source>
        <dbReference type="RefSeq" id="XP_052132875.1"/>
    </source>
</evidence>
<dbReference type="GeneID" id="113202410"/>
<dbReference type="GO" id="GO:0004553">
    <property type="term" value="F:hydrolase activity, hydrolyzing O-glycosyl compounds"/>
    <property type="evidence" value="ECO:0007669"/>
    <property type="project" value="InterPro"/>
</dbReference>
<dbReference type="PANTHER" id="PTHR10963">
    <property type="entry name" value="GLYCOSYL HYDROLASE-RELATED"/>
    <property type="match status" value="1"/>
</dbReference>
<dbReference type="OrthoDB" id="4781at2759"/>
<feature type="chain" id="PRO_5039307259" evidence="2">
    <location>
        <begin position="26"/>
        <end position="590"/>
    </location>
</feature>
<dbReference type="Gene3D" id="2.60.120.200">
    <property type="match status" value="1"/>
</dbReference>
<dbReference type="Proteomes" id="UP000504606">
    <property type="component" value="Unplaced"/>
</dbReference>
<dbReference type="RefSeq" id="XP_052132875.1">
    <property type="nucleotide sequence ID" value="XM_052276915.1"/>
</dbReference>
<dbReference type="AlphaFoldDB" id="A0A9C6XBS0"/>
<evidence type="ECO:0000256" key="2">
    <source>
        <dbReference type="SAM" id="SignalP"/>
    </source>
</evidence>
<feature type="region of interest" description="Disordered" evidence="1">
    <location>
        <begin position="164"/>
        <end position="243"/>
    </location>
</feature>
<dbReference type="InterPro" id="IPR013320">
    <property type="entry name" value="ConA-like_dom_sf"/>
</dbReference>
<name>A0A9C6XBS0_FRAOC</name>
<feature type="signal peptide" evidence="2">
    <location>
        <begin position="1"/>
        <end position="25"/>
    </location>
</feature>
<evidence type="ECO:0000259" key="3">
    <source>
        <dbReference type="PROSITE" id="PS51762"/>
    </source>
</evidence>
<feature type="compositionally biased region" description="Low complexity" evidence="1">
    <location>
        <begin position="214"/>
        <end position="223"/>
    </location>
</feature>
<reference evidence="5" key="2">
    <citation type="submission" date="2025-08" db="UniProtKB">
        <authorList>
            <consortium name="RefSeq"/>
        </authorList>
    </citation>
    <scope>IDENTIFICATION</scope>
    <source>
        <tissue evidence="5">Whole organism</tissue>
    </source>
</reference>
<feature type="domain" description="GH16" evidence="3">
    <location>
        <begin position="274"/>
        <end position="590"/>
    </location>
</feature>
<accession>A0A9C6XBS0</accession>
<keyword evidence="2" id="KW-0732">Signal</keyword>
<organism evidence="4 5">
    <name type="scientific">Frankliniella occidentalis</name>
    <name type="common">Western flower thrips</name>
    <name type="synonym">Euthrips occidentalis</name>
    <dbReference type="NCBI Taxonomy" id="133901"/>
    <lineage>
        <taxon>Eukaryota</taxon>
        <taxon>Metazoa</taxon>
        <taxon>Ecdysozoa</taxon>
        <taxon>Arthropoda</taxon>
        <taxon>Hexapoda</taxon>
        <taxon>Insecta</taxon>
        <taxon>Pterygota</taxon>
        <taxon>Neoptera</taxon>
        <taxon>Paraneoptera</taxon>
        <taxon>Thysanoptera</taxon>
        <taxon>Terebrantia</taxon>
        <taxon>Thripoidea</taxon>
        <taxon>Thripidae</taxon>
        <taxon>Frankliniella</taxon>
    </lineage>
</organism>
<dbReference type="GO" id="GO:0005975">
    <property type="term" value="P:carbohydrate metabolic process"/>
    <property type="evidence" value="ECO:0007669"/>
    <property type="project" value="InterPro"/>
</dbReference>
<dbReference type="PROSITE" id="PS51762">
    <property type="entry name" value="GH16_2"/>
    <property type="match status" value="1"/>
</dbReference>
<dbReference type="PANTHER" id="PTHR10963:SF60">
    <property type="entry name" value="GRAM-NEGATIVE BACTERIA-BINDING PROTEIN 1-RELATED"/>
    <property type="match status" value="1"/>
</dbReference>
<sequence length="590" mass="64969">MRKPLTATNVLPLLLLLLYAGPTASYRDPRHYPAPQPRSAVYDVEVREVDAATLSQLLGNQGNQGNFHAQPGTFPNRGTYPAQNNFPGQGNFYSQGQGVYPQPGHFNQQTPNNPNLYANGQQYRRQAAQPGQAKAHFVSPNGQVYTLKEMNGVKVLVGPDGRWYPLDSNGGGTPSGPHGQADPEAHTDMPTRGPTGQTHPNGRHPPGPSGPNYDADQGGADQDSAPTYDRGGGGPKGTRDAEDCVASETTYNGGKKACRYQLLLDEHFEVLNLTLWKHDVLMPDEPDFEFVAYDKDPDNSWVENSILHIKPTILEDSYGPGFVMNGTLSLDGCTSTTRDQCKRTASTYRVLPAVRSARLTTRDTFTFRYGIVEARVLVPEGDWIYPAITLDPASSTYGKWYAGGQIRLPYALGNRFMAKRQGKPRTGLQVLRAGVAIGKAPGQDIMPTLLESDQRAGNGTTWRKKHFRVYRVKWTPESIEFMIDGKVMSTIRPPQGGFVKMTDSPSDHPWRAGSSMAPFDQEFFVSLGVGVGGVNRFADGIVNGEYSEHPKPWKNSSPKALLDFYKARDHWIPTWTHPAMEIAHIKVMAL</sequence>
<reference evidence="5" key="1">
    <citation type="journal article" date="2018" name="Proc. Natl. Acad. Sci. U.S.A.">
        <title>Phylogenomics and the evolution of hemipteroid insects.</title>
        <authorList>
            <person name="Johnson K.P."/>
            <person name="Dietrich C.H."/>
            <person name="Friedrich F."/>
            <person name="Beutel R.G."/>
            <person name="Wipfler B."/>
            <person name="Peters R.S."/>
            <person name="Allen J.M."/>
            <person name="Petersen M."/>
            <person name="Donath A."/>
            <person name="Walden K.K."/>
            <person name="Kozlov A.M."/>
            <person name="Podsiadlowski L."/>
            <person name="Mayer C."/>
            <person name="Meusemann K."/>
            <person name="Vasilikopoulos A."/>
            <person name="Waterhouse R.M."/>
            <person name="Cameron S.L."/>
            <person name="Weirauch C."/>
            <person name="Swanson D.R."/>
            <person name="Percy D.M."/>
            <person name="Hardy N.B."/>
            <person name="Terry I."/>
            <person name="Liu S."/>
            <person name="Zhou X."/>
            <person name="Misof B."/>
            <person name="Robertson H.M."/>
            <person name="Yoshizawa K."/>
        </authorList>
    </citation>
    <scope>NUCLEOTIDE SEQUENCE</scope>
    <source>
        <tissue evidence="5">Whole organism</tissue>
    </source>
</reference>